<organism evidence="4 5">
    <name type="scientific">Candidatus Amesbacteria bacterium RIFCSPHIGHO2_01_FULL_48_32b</name>
    <dbReference type="NCBI Taxonomy" id="1797253"/>
    <lineage>
        <taxon>Bacteria</taxon>
        <taxon>Candidatus Amesiibacteriota</taxon>
    </lineage>
</organism>
<name>A0A1F4YF05_9BACT</name>
<evidence type="ECO:0000256" key="3">
    <source>
        <dbReference type="RuleBase" id="RU003781"/>
    </source>
</evidence>
<dbReference type="PANTHER" id="PTHR11067:SF9">
    <property type="entry name" value="INOSINE TRIPHOSPHATE PYROPHOSPHATASE"/>
    <property type="match status" value="1"/>
</dbReference>
<evidence type="ECO:0000256" key="1">
    <source>
        <dbReference type="ARBA" id="ARBA00008023"/>
    </source>
</evidence>
<dbReference type="Proteomes" id="UP000178176">
    <property type="component" value="Unassembled WGS sequence"/>
</dbReference>
<dbReference type="GO" id="GO:0009143">
    <property type="term" value="P:nucleoside triphosphate catabolic process"/>
    <property type="evidence" value="ECO:0007669"/>
    <property type="project" value="InterPro"/>
</dbReference>
<dbReference type="InterPro" id="IPR002637">
    <property type="entry name" value="RdgB/HAM1"/>
</dbReference>
<dbReference type="Pfam" id="PF01725">
    <property type="entry name" value="Ham1p_like"/>
    <property type="match status" value="1"/>
</dbReference>
<dbReference type="GO" id="GO:0005737">
    <property type="term" value="C:cytoplasm"/>
    <property type="evidence" value="ECO:0007669"/>
    <property type="project" value="TreeGrafter"/>
</dbReference>
<protein>
    <submittedName>
        <fullName evidence="4">Non-canonical purine NTP pyrophosphatase, RdgB/HAM1 family</fullName>
    </submittedName>
</protein>
<dbReference type="InterPro" id="IPR029001">
    <property type="entry name" value="ITPase-like_fam"/>
</dbReference>
<dbReference type="AlphaFoldDB" id="A0A1F4YF05"/>
<evidence type="ECO:0000313" key="4">
    <source>
        <dbReference type="EMBL" id="OGC92458.1"/>
    </source>
</evidence>
<dbReference type="GO" id="GO:0047429">
    <property type="term" value="F:nucleoside triphosphate diphosphatase activity"/>
    <property type="evidence" value="ECO:0007669"/>
    <property type="project" value="InterPro"/>
</dbReference>
<comment type="similarity">
    <text evidence="1 3">Belongs to the HAM1 NTPase family.</text>
</comment>
<reference evidence="4 5" key="1">
    <citation type="journal article" date="2016" name="Nat. Commun.">
        <title>Thousands of microbial genomes shed light on interconnected biogeochemical processes in an aquifer system.</title>
        <authorList>
            <person name="Anantharaman K."/>
            <person name="Brown C.T."/>
            <person name="Hug L.A."/>
            <person name="Sharon I."/>
            <person name="Castelle C.J."/>
            <person name="Probst A.J."/>
            <person name="Thomas B.C."/>
            <person name="Singh A."/>
            <person name="Wilkins M.J."/>
            <person name="Karaoz U."/>
            <person name="Brodie E.L."/>
            <person name="Williams K.H."/>
            <person name="Hubbard S.S."/>
            <person name="Banfield J.F."/>
        </authorList>
    </citation>
    <scope>NUCLEOTIDE SEQUENCE [LARGE SCALE GENOMIC DNA]</scope>
</reference>
<dbReference type="SUPFAM" id="SSF52972">
    <property type="entry name" value="ITPase-like"/>
    <property type="match status" value="1"/>
</dbReference>
<gene>
    <name evidence="4" type="ORF">A2876_04150</name>
</gene>
<dbReference type="CDD" id="cd00515">
    <property type="entry name" value="HAM1"/>
    <property type="match status" value="1"/>
</dbReference>
<comment type="caution">
    <text evidence="4">The sequence shown here is derived from an EMBL/GenBank/DDBJ whole genome shotgun (WGS) entry which is preliminary data.</text>
</comment>
<dbReference type="EMBL" id="MEXH01000015">
    <property type="protein sequence ID" value="OGC92458.1"/>
    <property type="molecule type" value="Genomic_DNA"/>
</dbReference>
<evidence type="ECO:0000256" key="2">
    <source>
        <dbReference type="ARBA" id="ARBA00022801"/>
    </source>
</evidence>
<keyword evidence="2 3" id="KW-0378">Hydrolase</keyword>
<proteinExistence type="inferred from homology"/>
<accession>A0A1F4YF05</accession>
<dbReference type="NCBIfam" id="TIGR00042">
    <property type="entry name" value="RdgB/HAM1 family non-canonical purine NTP pyrophosphatase"/>
    <property type="match status" value="1"/>
</dbReference>
<sequence>MIIKETMYFATTNQGKLKEASTILGVEVVGIPLEIDEIQSLDPIEVATKKARSYWSSLKKSLFVEDVALFIDSINGLPGTYIDAFMKALGNEGILEVLKSDEQRDATAQTTIVYVDVKGNNHLFVGRTIGSIALKPRGGGFGWDPIFIPKGSKKTFGEMTMGEKNKYSMRSKALKEFKKWLDKTGY</sequence>
<evidence type="ECO:0000313" key="5">
    <source>
        <dbReference type="Proteomes" id="UP000178176"/>
    </source>
</evidence>
<dbReference type="Gene3D" id="3.90.950.10">
    <property type="match status" value="1"/>
</dbReference>
<dbReference type="PANTHER" id="PTHR11067">
    <property type="entry name" value="INOSINE TRIPHOSPHATE PYROPHOSPHATASE/HAM1 PROTEIN"/>
    <property type="match status" value="1"/>
</dbReference>